<name>A0A5D3E195_CUCMM</name>
<reference evidence="2 3" key="1">
    <citation type="submission" date="2019-08" db="EMBL/GenBank/DDBJ databases">
        <title>Draft genome sequences of two oriental melons (Cucumis melo L. var makuwa).</title>
        <authorList>
            <person name="Kwon S.-Y."/>
        </authorList>
    </citation>
    <scope>NUCLEOTIDE SEQUENCE [LARGE SCALE GENOMIC DNA]</scope>
    <source>
        <strain evidence="3">cv. Chang Bougi</strain>
        <tissue evidence="2">Leaf</tissue>
    </source>
</reference>
<proteinExistence type="predicted"/>
<evidence type="ECO:0000313" key="2">
    <source>
        <dbReference type="EMBL" id="TYK29225.1"/>
    </source>
</evidence>
<dbReference type="AlphaFoldDB" id="A0A5D3E195"/>
<feature type="compositionally biased region" description="Basic and acidic residues" evidence="1">
    <location>
        <begin position="40"/>
        <end position="56"/>
    </location>
</feature>
<protein>
    <submittedName>
        <fullName evidence="2">Uncharacterized protein</fullName>
    </submittedName>
</protein>
<comment type="caution">
    <text evidence="2">The sequence shown here is derived from an EMBL/GenBank/DDBJ whole genome shotgun (WGS) entry which is preliminary data.</text>
</comment>
<evidence type="ECO:0000313" key="3">
    <source>
        <dbReference type="Proteomes" id="UP000321947"/>
    </source>
</evidence>
<feature type="region of interest" description="Disordered" evidence="1">
    <location>
        <begin position="13"/>
        <end position="83"/>
    </location>
</feature>
<feature type="compositionally biased region" description="Basic and acidic residues" evidence="1">
    <location>
        <begin position="21"/>
        <end position="31"/>
    </location>
</feature>
<gene>
    <name evidence="2" type="ORF">E5676_scaffold1228G00120</name>
</gene>
<organism evidence="2 3">
    <name type="scientific">Cucumis melo var. makuwa</name>
    <name type="common">Oriental melon</name>
    <dbReference type="NCBI Taxonomy" id="1194695"/>
    <lineage>
        <taxon>Eukaryota</taxon>
        <taxon>Viridiplantae</taxon>
        <taxon>Streptophyta</taxon>
        <taxon>Embryophyta</taxon>
        <taxon>Tracheophyta</taxon>
        <taxon>Spermatophyta</taxon>
        <taxon>Magnoliopsida</taxon>
        <taxon>eudicotyledons</taxon>
        <taxon>Gunneridae</taxon>
        <taxon>Pentapetalae</taxon>
        <taxon>rosids</taxon>
        <taxon>fabids</taxon>
        <taxon>Cucurbitales</taxon>
        <taxon>Cucurbitaceae</taxon>
        <taxon>Benincaseae</taxon>
        <taxon>Cucumis</taxon>
    </lineage>
</organism>
<accession>A0A5D3E195</accession>
<dbReference type="Proteomes" id="UP000321947">
    <property type="component" value="Unassembled WGS sequence"/>
</dbReference>
<dbReference type="EMBL" id="SSTD01001794">
    <property type="protein sequence ID" value="TYK29225.1"/>
    <property type="molecule type" value="Genomic_DNA"/>
</dbReference>
<feature type="compositionally biased region" description="Basic and acidic residues" evidence="1">
    <location>
        <begin position="68"/>
        <end position="80"/>
    </location>
</feature>
<sequence>MARHGHFWSLASLPLPLPRPLPEKHDMERTSGSRTGGSARLEKQKPARLEGWDRLRHGANRRSAGRGAEARSSRVTHERGTSFQTQADRWSLRAIRLTPRLRRLGFSGARRRLADGVFRLARRDGFRSAKATACRRGSSASDPRRRRLEGAVGWLGYTASQLLTRRGGWWRKFRRRGRRRGGAMVGGG</sequence>
<evidence type="ECO:0000256" key="1">
    <source>
        <dbReference type="SAM" id="MobiDB-lite"/>
    </source>
</evidence>